<dbReference type="InterPro" id="IPR014044">
    <property type="entry name" value="CAP_dom"/>
</dbReference>
<dbReference type="EMBL" id="CP000843">
    <property type="protein sequence ID" value="ABW33170.1"/>
    <property type="molecule type" value="Genomic_DNA"/>
</dbReference>
<dbReference type="InterPro" id="IPR011049">
    <property type="entry name" value="Serralysin-like_metalloprot_C"/>
</dbReference>
<dbReference type="AlphaFoldDB" id="A8ZPZ5"/>
<feature type="region of interest" description="Disordered" evidence="1">
    <location>
        <begin position="149"/>
        <end position="172"/>
    </location>
</feature>
<accession>A8ZPZ5</accession>
<dbReference type="Proteomes" id="UP000000268">
    <property type="component" value="Plasmid pREB6"/>
</dbReference>
<protein>
    <submittedName>
        <fullName evidence="3">SCP-like Type I secretion target protein</fullName>
    </submittedName>
</protein>
<dbReference type="InterPro" id="IPR035940">
    <property type="entry name" value="CAP_sf"/>
</dbReference>
<proteinExistence type="predicted"/>
<dbReference type="InterPro" id="IPR018511">
    <property type="entry name" value="Hemolysin-typ_Ca-bd_CS"/>
</dbReference>
<evidence type="ECO:0000256" key="1">
    <source>
        <dbReference type="SAM" id="MobiDB-lite"/>
    </source>
</evidence>
<dbReference type="Gene3D" id="3.40.33.10">
    <property type="entry name" value="CAP"/>
    <property type="match status" value="1"/>
</dbReference>
<dbReference type="PANTHER" id="PTHR31157:SF1">
    <property type="entry name" value="SCP DOMAIN-CONTAINING PROTEIN"/>
    <property type="match status" value="1"/>
</dbReference>
<dbReference type="Gene3D" id="2.150.10.10">
    <property type="entry name" value="Serralysin-like metalloprotease, C-terminal"/>
    <property type="match status" value="2"/>
</dbReference>
<dbReference type="Pfam" id="PF00188">
    <property type="entry name" value="CAP"/>
    <property type="match status" value="1"/>
</dbReference>
<keyword evidence="4" id="KW-1185">Reference proteome</keyword>
<evidence type="ECO:0000313" key="4">
    <source>
        <dbReference type="Proteomes" id="UP000000268"/>
    </source>
</evidence>
<dbReference type="GO" id="GO:0005509">
    <property type="term" value="F:calcium ion binding"/>
    <property type="evidence" value="ECO:0007669"/>
    <property type="project" value="InterPro"/>
</dbReference>
<reference evidence="3 4" key="1">
    <citation type="journal article" date="2008" name="Proc. Natl. Acad. Sci. U.S.A.">
        <title>Niche adaptation and genome expansion in the chlorophyll d-producing cyanobacterium Acaryochloris marina.</title>
        <authorList>
            <person name="Swingley W.D."/>
            <person name="Chen M."/>
            <person name="Cheung P.C."/>
            <person name="Conrad A.L."/>
            <person name="Dejesa L.C."/>
            <person name="Hao J."/>
            <person name="Honchak B.M."/>
            <person name="Karbach L.E."/>
            <person name="Kurdoglu A."/>
            <person name="Lahiri S."/>
            <person name="Mastrian S.D."/>
            <person name="Miyashita H."/>
            <person name="Page L."/>
            <person name="Ramakrishna P."/>
            <person name="Satoh S."/>
            <person name="Sattley W.M."/>
            <person name="Shimada Y."/>
            <person name="Taylor H.L."/>
            <person name="Tomo T."/>
            <person name="Tsuchiya T."/>
            <person name="Wang Z.T."/>
            <person name="Raymond J."/>
            <person name="Mimuro M."/>
            <person name="Blankenship R.E."/>
            <person name="Touchman J.W."/>
        </authorList>
    </citation>
    <scope>NUCLEOTIDE SEQUENCE [LARGE SCALE GENOMIC DNA]</scope>
    <source>
        <strain evidence="4">MBIC 11017</strain>
        <plasmid evidence="4">Plasmid pREB6</plasmid>
    </source>
</reference>
<geneLocation type="plasmid" evidence="3 4">
    <name>pREB6</name>
</geneLocation>
<gene>
    <name evidence="3" type="ordered locus">AM1_F0012</name>
</gene>
<evidence type="ECO:0000313" key="3">
    <source>
        <dbReference type="EMBL" id="ABW33170.1"/>
    </source>
</evidence>
<dbReference type="RefSeq" id="WP_012168086.1">
    <property type="nucleotide sequence ID" value="NC_009931.1"/>
</dbReference>
<dbReference type="PANTHER" id="PTHR31157">
    <property type="entry name" value="SCP DOMAIN-CONTAINING PROTEIN"/>
    <property type="match status" value="1"/>
</dbReference>
<dbReference type="OrthoDB" id="9783944at2"/>
<sequence length="367" mass="39118">MTILEQDRFDQQLLDLVNQERESRGLRPLQLSQNLDQAADQHSARMATGDFFAHRDPQTGTSAGDRIEAAGYTGWSTWGENIAAGQATPEAVLNAWMGSSGHRANILNPNFTHMGIGYDLLENDTGNQRYSHYWTQVFGAGGVTGTYVAQTDGNTTAGNPSNPNTPPAPVNPPLTPPVEAPLVGTPGNDQLIGTDSNDNIFGRGGNDILRGQFGNDMLYGEAGQDRLYGDAGADQLYGGLDNDTLWGGAGNDSLIGVDTNSPNSASQVDVLVGGQNADMFVLGDASAVFYNDGIDNTYGTANYAYIYDFQSVQGDQIQLSGSSGDYRLQSYSSGHLLFLNTPGADEVIAFIANTKSLSLTNSVFMFV</sequence>
<keyword evidence="3" id="KW-0614">Plasmid</keyword>
<feature type="compositionally biased region" description="Pro residues" evidence="1">
    <location>
        <begin position="163"/>
        <end position="172"/>
    </location>
</feature>
<dbReference type="Pfam" id="PF00353">
    <property type="entry name" value="HemolysinCabind"/>
    <property type="match status" value="2"/>
</dbReference>
<dbReference type="KEGG" id="amr:AM1_F0012"/>
<feature type="domain" description="SCP" evidence="2">
    <location>
        <begin position="14"/>
        <end position="138"/>
    </location>
</feature>
<dbReference type="HOGENOM" id="CLU_049309_1_0_3"/>
<dbReference type="SUPFAM" id="SSF55797">
    <property type="entry name" value="PR-1-like"/>
    <property type="match status" value="1"/>
</dbReference>
<dbReference type="PRINTS" id="PR00313">
    <property type="entry name" value="CABNDNGRPT"/>
</dbReference>
<evidence type="ECO:0000259" key="2">
    <source>
        <dbReference type="Pfam" id="PF00188"/>
    </source>
</evidence>
<name>A8ZPZ5_ACAM1</name>
<dbReference type="InterPro" id="IPR001343">
    <property type="entry name" value="Hemolysn_Ca-bd"/>
</dbReference>
<dbReference type="CDD" id="cd05379">
    <property type="entry name" value="CAP_bacterial"/>
    <property type="match status" value="1"/>
</dbReference>
<organism evidence="3 4">
    <name type="scientific">Acaryochloris marina (strain MBIC 11017)</name>
    <dbReference type="NCBI Taxonomy" id="329726"/>
    <lineage>
        <taxon>Bacteria</taxon>
        <taxon>Bacillati</taxon>
        <taxon>Cyanobacteriota</taxon>
        <taxon>Cyanophyceae</taxon>
        <taxon>Acaryochloridales</taxon>
        <taxon>Acaryochloridaceae</taxon>
        <taxon>Acaryochloris</taxon>
    </lineage>
</organism>
<dbReference type="PROSITE" id="PS00330">
    <property type="entry name" value="HEMOLYSIN_CALCIUM"/>
    <property type="match status" value="1"/>
</dbReference>
<dbReference type="SUPFAM" id="SSF51120">
    <property type="entry name" value="beta-Roll"/>
    <property type="match status" value="1"/>
</dbReference>